<organism evidence="3 4">
    <name type="scientific">Polyrhizophydium stewartii</name>
    <dbReference type="NCBI Taxonomy" id="2732419"/>
    <lineage>
        <taxon>Eukaryota</taxon>
        <taxon>Fungi</taxon>
        <taxon>Fungi incertae sedis</taxon>
        <taxon>Chytridiomycota</taxon>
        <taxon>Chytridiomycota incertae sedis</taxon>
        <taxon>Chytridiomycetes</taxon>
        <taxon>Rhizophydiales</taxon>
        <taxon>Rhizophydiales incertae sedis</taxon>
        <taxon>Polyrhizophydium</taxon>
    </lineage>
</organism>
<evidence type="ECO:0000313" key="4">
    <source>
        <dbReference type="Proteomes" id="UP001527925"/>
    </source>
</evidence>
<feature type="signal peptide" evidence="2">
    <location>
        <begin position="1"/>
        <end position="21"/>
    </location>
</feature>
<name>A0ABR4N8Z0_9FUNG</name>
<feature type="chain" id="PRO_5046617948" evidence="2">
    <location>
        <begin position="22"/>
        <end position="341"/>
    </location>
</feature>
<comment type="caution">
    <text evidence="3">The sequence shown here is derived from an EMBL/GenBank/DDBJ whole genome shotgun (WGS) entry which is preliminary data.</text>
</comment>
<dbReference type="EMBL" id="JADGIZ020000019">
    <property type="protein sequence ID" value="KAL2916001.1"/>
    <property type="molecule type" value="Genomic_DNA"/>
</dbReference>
<reference evidence="3 4" key="1">
    <citation type="submission" date="2023-09" db="EMBL/GenBank/DDBJ databases">
        <title>Pangenome analysis of Batrachochytrium dendrobatidis and related Chytrids.</title>
        <authorList>
            <person name="Yacoub M.N."/>
            <person name="Stajich J.E."/>
            <person name="James T.Y."/>
        </authorList>
    </citation>
    <scope>NUCLEOTIDE SEQUENCE [LARGE SCALE GENOMIC DNA]</scope>
    <source>
        <strain evidence="3 4">JEL0888</strain>
    </source>
</reference>
<feature type="region of interest" description="Disordered" evidence="1">
    <location>
        <begin position="317"/>
        <end position="341"/>
    </location>
</feature>
<evidence type="ECO:0000313" key="3">
    <source>
        <dbReference type="EMBL" id="KAL2916001.1"/>
    </source>
</evidence>
<feature type="compositionally biased region" description="Pro residues" evidence="1">
    <location>
        <begin position="328"/>
        <end position="341"/>
    </location>
</feature>
<accession>A0ABR4N8Z0</accession>
<proteinExistence type="predicted"/>
<gene>
    <name evidence="3" type="ORF">HK105_204425</name>
</gene>
<keyword evidence="2" id="KW-0732">Signal</keyword>
<evidence type="ECO:0000256" key="2">
    <source>
        <dbReference type="SAM" id="SignalP"/>
    </source>
</evidence>
<keyword evidence="4" id="KW-1185">Reference proteome</keyword>
<sequence length="341" mass="37503">MILSTLASLLAAAVALARADAYTDGIAAGNHFRLRHPNGKYWSLLDANDVVWDKPAKQLRLNKGAVQTYTTSLSANTFNANESWTAIVDASGSLVRHAGYVMWHEAFSGPNYDFSYKFAPVGLGIVQIRNPYDGGHVVGYDASSDRVLIVRASDPRAVNWTVEFAETNAVLDKIKAGARFRIRHGSGRAWGSAKMGDTWWGNTADRLMLSGGTPSTYVLSARDNTFEPGAGWTAIKNEATGQLVRHAGYVMWEEVFCGPNYDFSYSFEPVGENQFRITNPYDGGHVVGYDAGSDRVQIVRATDARATLWTIELDGQPPRVRKCKPKQPKPTPTPVPPQRQY</sequence>
<evidence type="ECO:0000256" key="1">
    <source>
        <dbReference type="SAM" id="MobiDB-lite"/>
    </source>
</evidence>
<dbReference type="Proteomes" id="UP001527925">
    <property type="component" value="Unassembled WGS sequence"/>
</dbReference>
<protein>
    <submittedName>
        <fullName evidence="3">Uncharacterized protein</fullName>
    </submittedName>
</protein>